<name>A7T5U3_NEMVE</name>
<dbReference type="HOGENOM" id="CLU_1733649_0_0_1"/>
<organism evidence="1 2">
    <name type="scientific">Nematostella vectensis</name>
    <name type="common">Starlet sea anemone</name>
    <dbReference type="NCBI Taxonomy" id="45351"/>
    <lineage>
        <taxon>Eukaryota</taxon>
        <taxon>Metazoa</taxon>
        <taxon>Cnidaria</taxon>
        <taxon>Anthozoa</taxon>
        <taxon>Hexacorallia</taxon>
        <taxon>Actiniaria</taxon>
        <taxon>Edwardsiidae</taxon>
        <taxon>Nematostella</taxon>
    </lineage>
</organism>
<dbReference type="Proteomes" id="UP000001593">
    <property type="component" value="Unassembled WGS sequence"/>
</dbReference>
<protein>
    <submittedName>
        <fullName evidence="1">Uncharacterized protein</fullName>
    </submittedName>
</protein>
<dbReference type="PhylomeDB" id="A7T5U3"/>
<accession>A7T5U3</accession>
<dbReference type="EMBL" id="DS471296">
    <property type="protein sequence ID" value="EDO28667.1"/>
    <property type="molecule type" value="Genomic_DNA"/>
</dbReference>
<evidence type="ECO:0000313" key="1">
    <source>
        <dbReference type="EMBL" id="EDO28667.1"/>
    </source>
</evidence>
<keyword evidence="2" id="KW-1185">Reference proteome</keyword>
<proteinExistence type="predicted"/>
<dbReference type="STRING" id="45351.A7T5U3"/>
<dbReference type="AlphaFoldDB" id="A7T5U3"/>
<reference evidence="1 2" key="1">
    <citation type="journal article" date="2007" name="Science">
        <title>Sea anemone genome reveals ancestral eumetazoan gene repertoire and genomic organization.</title>
        <authorList>
            <person name="Putnam N.H."/>
            <person name="Srivastava M."/>
            <person name="Hellsten U."/>
            <person name="Dirks B."/>
            <person name="Chapman J."/>
            <person name="Salamov A."/>
            <person name="Terry A."/>
            <person name="Shapiro H."/>
            <person name="Lindquist E."/>
            <person name="Kapitonov V.V."/>
            <person name="Jurka J."/>
            <person name="Genikhovich G."/>
            <person name="Grigoriev I.V."/>
            <person name="Lucas S.M."/>
            <person name="Steele R.E."/>
            <person name="Finnerty J.R."/>
            <person name="Technau U."/>
            <person name="Martindale M.Q."/>
            <person name="Rokhsar D.S."/>
        </authorList>
    </citation>
    <scope>NUCLEOTIDE SEQUENCE [LARGE SCALE GENOMIC DNA]</scope>
    <source>
        <strain evidence="2">CH2 X CH6</strain>
    </source>
</reference>
<evidence type="ECO:0000313" key="2">
    <source>
        <dbReference type="Proteomes" id="UP000001593"/>
    </source>
</evidence>
<gene>
    <name evidence="1" type="ORF">NEMVEDRAFT_v1g222729</name>
</gene>
<dbReference type="PANTHER" id="PTHR35170:SF1">
    <property type="entry name" value="PROTEIN DD3-3"/>
    <property type="match status" value="1"/>
</dbReference>
<dbReference type="InParanoid" id="A7T5U3"/>
<dbReference type="PANTHER" id="PTHR35170">
    <property type="entry name" value="PROTEIN DD3-3"/>
    <property type="match status" value="1"/>
</dbReference>
<dbReference type="InterPro" id="IPR053320">
    <property type="entry name" value="Protein_DD3-3_O-glyco"/>
</dbReference>
<sequence length="151" mass="17566">MHEDFDYYSQCKKRERNKGLFTIDQPLRGNTARFTRQDRQGTRYGYECPEERDYYPYWHPTQWRVSRNITSLSKLTLHLKGTGTPPSGGLVRRCVGQKKKEKKMSMGIASDGSFPAISSALSNNVIILKLKEMEFLTRKINGHQKDEADRF</sequence>